<dbReference type="Gene3D" id="3.30.2090.10">
    <property type="entry name" value="Multidrug efflux transporter AcrB TolC docking domain, DN and DC subdomains"/>
    <property type="match status" value="3"/>
</dbReference>
<feature type="compositionally biased region" description="Low complexity" evidence="1">
    <location>
        <begin position="270"/>
        <end position="284"/>
    </location>
</feature>
<feature type="transmembrane region" description="Helical" evidence="2">
    <location>
        <begin position="410"/>
        <end position="428"/>
    </location>
</feature>
<dbReference type="Pfam" id="PF00873">
    <property type="entry name" value="ACR_tran"/>
    <property type="match status" value="3"/>
</dbReference>
<dbReference type="Gene3D" id="1.20.1640.10">
    <property type="entry name" value="Multidrug efflux transporter AcrB transmembrane domain"/>
    <property type="match status" value="3"/>
</dbReference>
<feature type="transmembrane region" description="Helical" evidence="2">
    <location>
        <begin position="1098"/>
        <end position="1123"/>
    </location>
</feature>
<keyword evidence="2" id="KW-0812">Transmembrane</keyword>
<dbReference type="Gene3D" id="3.30.70.1320">
    <property type="entry name" value="Multidrug efflux transporter AcrB pore domain like"/>
    <property type="match status" value="2"/>
</dbReference>
<evidence type="ECO:0000313" key="3">
    <source>
        <dbReference type="EMBL" id="MBT1541176.1"/>
    </source>
</evidence>
<feature type="compositionally biased region" description="Basic and acidic residues" evidence="1">
    <location>
        <begin position="1143"/>
        <end position="1156"/>
    </location>
</feature>
<organism evidence="3 4">
    <name type="scientific">Curtobacterium flaccumfaciens pv. flaccumfaciens</name>
    <dbReference type="NCBI Taxonomy" id="138532"/>
    <lineage>
        <taxon>Bacteria</taxon>
        <taxon>Bacillati</taxon>
        <taxon>Actinomycetota</taxon>
        <taxon>Actinomycetes</taxon>
        <taxon>Micrococcales</taxon>
        <taxon>Microbacteriaceae</taxon>
        <taxon>Curtobacterium</taxon>
    </lineage>
</organism>
<dbReference type="AlphaFoldDB" id="A0A9Q2ZJY1"/>
<dbReference type="SUPFAM" id="SSF82693">
    <property type="entry name" value="Multidrug efflux transporter AcrB pore domain, PN1, PN2, PC1 and PC2 subdomains"/>
    <property type="match status" value="2"/>
</dbReference>
<comment type="caution">
    <text evidence="3">The sequence shown here is derived from an EMBL/GenBank/DDBJ whole genome shotgun (WGS) entry which is preliminary data.</text>
</comment>
<dbReference type="EMBL" id="JAHEWX010000004">
    <property type="protein sequence ID" value="MBT1541176.1"/>
    <property type="molecule type" value="Genomic_DNA"/>
</dbReference>
<feature type="transmembrane region" description="Helical" evidence="2">
    <location>
        <begin position="535"/>
        <end position="562"/>
    </location>
</feature>
<sequence>MHLLSVFSLRNRALIALVTIVVAVFGGIALSSLKQELIPSVEFPQVAIVSAYPGATPEVVSNDVSTKIEQAIQVVPDLESTSATSSTGQSVVSASFQYGSNLASAEDKIQTAVNALSLPDSVQTQIVTGSFDDLPVLQVAVSASGNQEQLVDRLQASAIPDLEKLDGVRQADVFGNPGRRVVITPDQDELAARGLSQTAISDALDDNGTLIPGGTITEDGSTLSVQTGERIASLKDIRALPLTSSSSSSSSSGSSGSSGSGAAGAGAAGADGAASSGDGTAAGATGTGTTGTGTGTTGTGTDATGAAPTGSAATDTSTTAATPTDTTLGDVAKVAITQSPRTSISRVDGQQALTISITKTQEANTVDVSNTVRAALPGIEDKIEGDPRFTVVFDQAPYIQQSIDSLAEEGLLGLAFAVLVILVFLLSWRSTLVTAISIPTSVLLAAIGMRAAGYTLNIITLAALTIAIGRVVDDSIVVIENIKRHMLPGVDRGQAVRDAVREVAGAVTASTLTTVAVFLPVAFVAELVGELFRPFAVTVTLALVASLFVSLTIVPVLAYWWLRPPKAKPGDATTAADADADADTAAAAAPSAVDADRDRDRDRDRSEGALASAADLHDAGRVDRLRRVYLPVLRWVVRKPVVVILLAVIVLGGTAATLPFVTTNYLGDSGQNTFTVTQDLKAGSSLAVQSESARKVERALQDVDGVETVQTTIGTSGQSIQAAFGGGGSASVQYAVTTDAEADQPTIQADARKAIGSIKDVGEVTIASSGGGFGGSSDIEVDVTAPTQSQLETASRQVLKTMQSVPDTTAATSNLSAAEPFLAVRVDRAKAASLGVTETQVGGLVAAAVSPRDTGSIEIDDATLDVYIADPEPPTTIAALRALDVPTSTGTVPLSDVATVEESEGPTTVTTTNAARTATITVTPDATNLGAAVQSVTTAVDELDLPKGATASIGGVAASQSSAFSQLGLAVLVAVLIVYVIMVATFRSLLQPLLLLVSVPFAATGAILLQIASGVPIGVASLIGLLMLVGIVVTNAIVLIDLVNQYRRRGLRVREALIEGATRRLRPILMTAMATIFALLPMAIGLTGKSGFISQPLALVVIGGLVSSTLLTLVVLPALYFVVERARERNTDRIAAGKTRKQARAERRQERAERRAERQRRRAERSGSAA</sequence>
<dbReference type="InterPro" id="IPR001036">
    <property type="entry name" value="Acrflvin-R"/>
</dbReference>
<dbReference type="GO" id="GO:0042910">
    <property type="term" value="F:xenobiotic transmembrane transporter activity"/>
    <property type="evidence" value="ECO:0007669"/>
    <property type="project" value="TreeGrafter"/>
</dbReference>
<feature type="transmembrane region" description="Helical" evidence="2">
    <location>
        <begin position="1065"/>
        <end position="1086"/>
    </location>
</feature>
<dbReference type="Proteomes" id="UP000709437">
    <property type="component" value="Unassembled WGS sequence"/>
</dbReference>
<feature type="transmembrane region" description="Helical" evidence="2">
    <location>
        <begin position="967"/>
        <end position="986"/>
    </location>
</feature>
<feature type="transmembrane region" description="Helical" evidence="2">
    <location>
        <begin position="12"/>
        <end position="33"/>
    </location>
</feature>
<dbReference type="PANTHER" id="PTHR32063:SF0">
    <property type="entry name" value="SWARMING MOTILITY PROTEIN SWRC"/>
    <property type="match status" value="1"/>
</dbReference>
<evidence type="ECO:0000313" key="4">
    <source>
        <dbReference type="Proteomes" id="UP000709437"/>
    </source>
</evidence>
<feature type="region of interest" description="Disordered" evidence="1">
    <location>
        <begin position="242"/>
        <end position="325"/>
    </location>
</feature>
<feature type="compositionally biased region" description="Low complexity" evidence="1">
    <location>
        <begin position="299"/>
        <end position="325"/>
    </location>
</feature>
<dbReference type="RefSeq" id="WP_214562512.1">
    <property type="nucleotide sequence ID" value="NZ_JAHEWX010000004.1"/>
</dbReference>
<keyword evidence="2" id="KW-0472">Membrane</keyword>
<dbReference type="InterPro" id="IPR027463">
    <property type="entry name" value="AcrB_DN_DC_subdom"/>
</dbReference>
<feature type="transmembrane region" description="Helical" evidence="2">
    <location>
        <begin position="641"/>
        <end position="661"/>
    </location>
</feature>
<name>A0A9Q2ZJY1_9MICO</name>
<accession>A0A9Q2ZJY1</accession>
<dbReference type="Gene3D" id="3.30.70.1430">
    <property type="entry name" value="Multidrug efflux transporter AcrB pore domain"/>
    <property type="match status" value="2"/>
</dbReference>
<feature type="transmembrane region" description="Helical" evidence="2">
    <location>
        <begin position="503"/>
        <end position="523"/>
    </location>
</feature>
<dbReference type="GO" id="GO:0005886">
    <property type="term" value="C:plasma membrane"/>
    <property type="evidence" value="ECO:0007669"/>
    <property type="project" value="TreeGrafter"/>
</dbReference>
<feature type="region of interest" description="Disordered" evidence="1">
    <location>
        <begin position="1133"/>
        <end position="1170"/>
    </location>
</feature>
<proteinExistence type="predicted"/>
<dbReference type="PANTHER" id="PTHR32063">
    <property type="match status" value="1"/>
</dbReference>
<evidence type="ECO:0000256" key="1">
    <source>
        <dbReference type="SAM" id="MobiDB-lite"/>
    </source>
</evidence>
<dbReference type="Gene3D" id="3.30.70.1440">
    <property type="entry name" value="Multidrug efflux transporter AcrB pore domain"/>
    <property type="match status" value="1"/>
</dbReference>
<protein>
    <submittedName>
        <fullName evidence="3">Efflux RND transporter permease subunit</fullName>
    </submittedName>
</protein>
<feature type="compositionally biased region" description="Low complexity" evidence="1">
    <location>
        <begin position="243"/>
        <end position="255"/>
    </location>
</feature>
<feature type="transmembrane region" description="Helical" evidence="2">
    <location>
        <begin position="1019"/>
        <end position="1044"/>
    </location>
</feature>
<feature type="compositionally biased region" description="Gly residues" evidence="1">
    <location>
        <begin position="256"/>
        <end position="269"/>
    </location>
</feature>
<feature type="transmembrane region" description="Helical" evidence="2">
    <location>
        <begin position="993"/>
        <end position="1013"/>
    </location>
</feature>
<dbReference type="SUPFAM" id="SSF82866">
    <property type="entry name" value="Multidrug efflux transporter AcrB transmembrane domain"/>
    <property type="match status" value="2"/>
</dbReference>
<feature type="compositionally biased region" description="Gly residues" evidence="1">
    <location>
        <begin position="285"/>
        <end position="298"/>
    </location>
</feature>
<dbReference type="PRINTS" id="PR00702">
    <property type="entry name" value="ACRIFLAVINRP"/>
</dbReference>
<feature type="transmembrane region" description="Helical" evidence="2">
    <location>
        <begin position="458"/>
        <end position="482"/>
    </location>
</feature>
<evidence type="ECO:0000256" key="2">
    <source>
        <dbReference type="SAM" id="Phobius"/>
    </source>
</evidence>
<dbReference type="SUPFAM" id="SSF82714">
    <property type="entry name" value="Multidrug efflux transporter AcrB TolC docking domain, DN and DC subdomains"/>
    <property type="match status" value="2"/>
</dbReference>
<keyword evidence="2" id="KW-1133">Transmembrane helix</keyword>
<reference evidence="3" key="1">
    <citation type="submission" date="2021-05" db="EMBL/GenBank/DDBJ databases">
        <title>Whole genome sequence of Curtobacterium flaccumfaciens pv. flaccumfaciens strain CFBP 3417.</title>
        <authorList>
            <person name="Osdaghi E."/>
            <person name="Taghouti G."/>
            <person name="Portier P."/>
            <person name="Fazliarab A."/>
            <person name="Taghavi S.M."/>
            <person name="Briand M."/>
            <person name="Le-Saux M."/>
            <person name="Jacques M.-A."/>
        </authorList>
    </citation>
    <scope>NUCLEOTIDE SEQUENCE</scope>
    <source>
        <strain evidence="3">CFBP 3417</strain>
    </source>
</reference>
<gene>
    <name evidence="3" type="ORF">KK103_05325</name>
</gene>
<feature type="region of interest" description="Disordered" evidence="1">
    <location>
        <begin position="585"/>
        <end position="608"/>
    </location>
</feature>
<feature type="compositionally biased region" description="Basic and acidic residues" evidence="1">
    <location>
        <begin position="594"/>
        <end position="607"/>
    </location>
</feature>